<comment type="caution">
    <text evidence="1">The sequence shown here is derived from an EMBL/GenBank/DDBJ whole genome shotgun (WGS) entry which is preliminary data.</text>
</comment>
<protein>
    <submittedName>
        <fullName evidence="1">Uncharacterized protein</fullName>
    </submittedName>
</protein>
<dbReference type="Proteomes" id="UP000737402">
    <property type="component" value="Unassembled WGS sequence"/>
</dbReference>
<evidence type="ECO:0000313" key="1">
    <source>
        <dbReference type="EMBL" id="MBM7619258.1"/>
    </source>
</evidence>
<organism evidence="1 2">
    <name type="scientific">Sutcliffiella tianshenii</name>
    <dbReference type="NCBI Taxonomy" id="1463404"/>
    <lineage>
        <taxon>Bacteria</taxon>
        <taxon>Bacillati</taxon>
        <taxon>Bacillota</taxon>
        <taxon>Bacilli</taxon>
        <taxon>Bacillales</taxon>
        <taxon>Bacillaceae</taxon>
        <taxon>Sutcliffiella</taxon>
    </lineage>
</organism>
<evidence type="ECO:0000313" key="2">
    <source>
        <dbReference type="Proteomes" id="UP000737402"/>
    </source>
</evidence>
<dbReference type="EMBL" id="JAFBED010000002">
    <property type="protein sequence ID" value="MBM7619258.1"/>
    <property type="molecule type" value="Genomic_DNA"/>
</dbReference>
<reference evidence="1 2" key="1">
    <citation type="submission" date="2021-01" db="EMBL/GenBank/DDBJ databases">
        <title>Genomic Encyclopedia of Type Strains, Phase IV (KMG-IV): sequencing the most valuable type-strain genomes for metagenomic binning, comparative biology and taxonomic classification.</title>
        <authorList>
            <person name="Goeker M."/>
        </authorList>
    </citation>
    <scope>NUCLEOTIDE SEQUENCE [LARGE SCALE GENOMIC DNA]</scope>
    <source>
        <strain evidence="1 2">DSM 25879</strain>
    </source>
</reference>
<proteinExistence type="predicted"/>
<keyword evidence="2" id="KW-1185">Reference proteome</keyword>
<accession>A0ABS2NXW3</accession>
<gene>
    <name evidence="1" type="ORF">JOC95_001107</name>
</gene>
<name>A0ABS2NXW3_9BACI</name>
<sequence>MKTITAALVLEKGLHKLNEDLNCGLSGEKKVS</sequence>